<dbReference type="EMBL" id="EQ973901">
    <property type="protein sequence ID" value="EEF39507.1"/>
    <property type="molecule type" value="Genomic_DNA"/>
</dbReference>
<dbReference type="PANTHER" id="PTHR33116:SF86">
    <property type="entry name" value="REVERSE TRANSCRIPTASE DOMAIN-CONTAINING PROTEIN"/>
    <property type="match status" value="1"/>
</dbReference>
<dbReference type="GO" id="GO:0004523">
    <property type="term" value="F:RNA-DNA hybrid ribonuclease activity"/>
    <property type="evidence" value="ECO:0007669"/>
    <property type="project" value="InterPro"/>
</dbReference>
<gene>
    <name evidence="2" type="ORF">RCOM_0864250</name>
</gene>
<dbReference type="InParanoid" id="B9SA88"/>
<dbReference type="InterPro" id="IPR036397">
    <property type="entry name" value="RNaseH_sf"/>
</dbReference>
<proteinExistence type="predicted"/>
<name>B9SA88_RICCO</name>
<organism evidence="2 3">
    <name type="scientific">Ricinus communis</name>
    <name type="common">Castor bean</name>
    <dbReference type="NCBI Taxonomy" id="3988"/>
    <lineage>
        <taxon>Eukaryota</taxon>
        <taxon>Viridiplantae</taxon>
        <taxon>Streptophyta</taxon>
        <taxon>Embryophyta</taxon>
        <taxon>Tracheophyta</taxon>
        <taxon>Spermatophyta</taxon>
        <taxon>Magnoliopsida</taxon>
        <taxon>eudicotyledons</taxon>
        <taxon>Gunneridae</taxon>
        <taxon>Pentapetalae</taxon>
        <taxon>rosids</taxon>
        <taxon>fabids</taxon>
        <taxon>Malpighiales</taxon>
        <taxon>Euphorbiaceae</taxon>
        <taxon>Acalyphoideae</taxon>
        <taxon>Acalypheae</taxon>
        <taxon>Ricinus</taxon>
    </lineage>
</organism>
<reference evidence="3" key="1">
    <citation type="journal article" date="2010" name="Nat. Biotechnol.">
        <title>Draft genome sequence of the oilseed species Ricinus communis.</title>
        <authorList>
            <person name="Chan A.P."/>
            <person name="Crabtree J."/>
            <person name="Zhao Q."/>
            <person name="Lorenzi H."/>
            <person name="Orvis J."/>
            <person name="Puiu D."/>
            <person name="Melake-Berhan A."/>
            <person name="Jones K.M."/>
            <person name="Redman J."/>
            <person name="Chen G."/>
            <person name="Cahoon E.B."/>
            <person name="Gedil M."/>
            <person name="Stanke M."/>
            <person name="Haas B.J."/>
            <person name="Wortman J.R."/>
            <person name="Fraser-Liggett C.M."/>
            <person name="Ravel J."/>
            <person name="Rabinowicz P.D."/>
        </authorList>
    </citation>
    <scope>NUCLEOTIDE SEQUENCE [LARGE SCALE GENOMIC DNA]</scope>
    <source>
        <strain evidence="3">cv. Hale</strain>
    </source>
</reference>
<dbReference type="InterPro" id="IPR002156">
    <property type="entry name" value="RNaseH_domain"/>
</dbReference>
<dbReference type="Pfam" id="PF13456">
    <property type="entry name" value="RVT_3"/>
    <property type="match status" value="1"/>
</dbReference>
<dbReference type="PANTHER" id="PTHR33116">
    <property type="entry name" value="REVERSE TRANSCRIPTASE ZINC-BINDING DOMAIN-CONTAINING PROTEIN-RELATED-RELATED"/>
    <property type="match status" value="1"/>
</dbReference>
<keyword evidence="3" id="KW-1185">Reference proteome</keyword>
<dbReference type="eggNOG" id="KOG1075">
    <property type="taxonomic scope" value="Eukaryota"/>
</dbReference>
<evidence type="ECO:0000313" key="3">
    <source>
        <dbReference type="Proteomes" id="UP000008311"/>
    </source>
</evidence>
<dbReference type="Proteomes" id="UP000008311">
    <property type="component" value="Unassembled WGS sequence"/>
</dbReference>
<feature type="domain" description="RNase H type-1" evidence="1">
    <location>
        <begin position="132"/>
        <end position="214"/>
    </location>
</feature>
<accession>B9SA88</accession>
<dbReference type="GO" id="GO:0003676">
    <property type="term" value="F:nucleic acid binding"/>
    <property type="evidence" value="ECO:0007669"/>
    <property type="project" value="InterPro"/>
</dbReference>
<protein>
    <recommendedName>
        <fullName evidence="1">RNase H type-1 domain-containing protein</fullName>
    </recommendedName>
</protein>
<evidence type="ECO:0000313" key="2">
    <source>
        <dbReference type="EMBL" id="EEF39507.1"/>
    </source>
</evidence>
<dbReference type="AlphaFoldDB" id="B9SA88"/>
<sequence>MIIKGIQVDRLRGFKIKPHCPICWPSRQEAHMIKVILSANGKASGQRINKSKSEILFSPNIDTTTREAISGILNIKESESLKKYLGIPTSWERAKTRAFNFLVDRLSAKLQNWKGCPFSLSEREAEGKFFYQSPFIAEANALRDAVRNASVLKLPRMTCESNSLVVINCILGHMKEVPWEIKPTTEDIQVLMFSFSYCISKFVLCPSNAMADWILKFDQLDHNPSSICNAPDELERLLRQDVMFSALE</sequence>
<dbReference type="Gene3D" id="3.30.420.10">
    <property type="entry name" value="Ribonuclease H-like superfamily/Ribonuclease H"/>
    <property type="match status" value="1"/>
</dbReference>
<evidence type="ECO:0000259" key="1">
    <source>
        <dbReference type="Pfam" id="PF13456"/>
    </source>
</evidence>